<evidence type="ECO:0000313" key="2">
    <source>
        <dbReference type="EMBL" id="RST99613.1"/>
    </source>
</evidence>
<dbReference type="OrthoDB" id="9815466at2"/>
<feature type="transmembrane region" description="Helical" evidence="1">
    <location>
        <begin position="385"/>
        <end position="404"/>
    </location>
</feature>
<dbReference type="PANTHER" id="PTHR38454:SF1">
    <property type="entry name" value="INTEGRAL MEMBRANE PROTEIN"/>
    <property type="match status" value="1"/>
</dbReference>
<proteinExistence type="predicted"/>
<evidence type="ECO:0000313" key="3">
    <source>
        <dbReference type="Proteomes" id="UP000287857"/>
    </source>
</evidence>
<keyword evidence="1" id="KW-0472">Membrane</keyword>
<keyword evidence="1" id="KW-1133">Transmembrane helix</keyword>
<feature type="transmembrane region" description="Helical" evidence="1">
    <location>
        <begin position="410"/>
        <end position="427"/>
    </location>
</feature>
<feature type="transmembrane region" description="Helical" evidence="1">
    <location>
        <begin position="239"/>
        <end position="262"/>
    </location>
</feature>
<feature type="transmembrane region" description="Helical" evidence="1">
    <location>
        <begin position="109"/>
        <end position="128"/>
    </location>
</feature>
<dbReference type="Proteomes" id="UP000287857">
    <property type="component" value="Unassembled WGS sequence"/>
</dbReference>
<dbReference type="AlphaFoldDB" id="A0A430A031"/>
<feature type="transmembrane region" description="Helical" evidence="1">
    <location>
        <begin position="875"/>
        <end position="899"/>
    </location>
</feature>
<evidence type="ECO:0008006" key="4">
    <source>
        <dbReference type="Google" id="ProtNLM"/>
    </source>
</evidence>
<feature type="transmembrane region" description="Helical" evidence="1">
    <location>
        <begin position="439"/>
        <end position="457"/>
    </location>
</feature>
<gene>
    <name evidence="2" type="ORF">CBF37_04625</name>
</gene>
<dbReference type="InterPro" id="IPR018580">
    <property type="entry name" value="Uncharacterised_YfhO"/>
</dbReference>
<dbReference type="EMBL" id="NGJS01000004">
    <property type="protein sequence ID" value="RST99613.1"/>
    <property type="molecule type" value="Genomic_DNA"/>
</dbReference>
<feature type="transmembrane region" description="Helical" evidence="1">
    <location>
        <begin position="161"/>
        <end position="178"/>
    </location>
</feature>
<feature type="transmembrane region" description="Helical" evidence="1">
    <location>
        <begin position="190"/>
        <end position="217"/>
    </location>
</feature>
<feature type="transmembrane region" description="Helical" evidence="1">
    <location>
        <begin position="269"/>
        <end position="286"/>
    </location>
</feature>
<sequence>MLKNKQGEIKFWLSYCLLFIGISLVVFFPYIMTGTSFVSNYDALSQHYVSIVKLKEMLTAILHHPGRIGHFWDWTLGLGADSFQTLSYYSVGDIFIYPFLFFKNAENTYMAMMISKLFFSGVAIILFLKNKKDTNYSSLTLLTAAVVYVFCGFSIHSSVSHPMFLSPMVIFPILLLSIDRFIEGKGRIMFPIVVAWTLISNFYFAFLLGIGAIYYFLLQSFFLRKNNKAGSYFLNVLKIIPYGIIGVAMSSIVLLPTLNLFFHSTRASVPFANGLSLFPLSFYLSLPNRLIIAPADNSFEYYGGFAVILIPALSFILIRFKQFKMMAVTLVVSFICFMLPYLSAVINGGASPSTRWTLLLAAPFAVAVAIFINQIATITAKEFKWMVIISAVFSVAAMLGNNLIIYKNTAVLIPLVLLWAFFVLVGLRKTDVLTPKNFSIAVLFLAAGNTAYIGNYYHSINGNNSVGWHLKKNTVNSYYKNYFDGVDRQVTTPDEFFRLASTNNAHPGQFNRVNIGPMIKHPVINSYFSLQNKSLGEFANAMEFSDSVLAEPIKFLDSRGIATNYLGVKYVLGTYRGPIPLGYHRVGISKNHQYTVEESEKSLPLLFISHKEVSQTALEKVSGAEREALLGRVAVMEHSDTKGIPVETYTDEVPVKVNKQSDKVIVTLPEDGNESKDSEYFINLNGIKLTDTSLTTRVRQTIHPTNMRRSEAAAEFLKYEPSGTTIQIKEQGKQINGYYLYSPTNVSSYNPKTSVLVRLGKLKGKTFTIDYSGNRHVSINSVKVIKRDTEKLINELKNPEYTSEFDRVAIMNSSVSAHVNLEKSGIMTSSIPYSSGWKVMIDDKEVPAEKVNYGFLGARIPSGKHKIELQYNTPFFKIGALITIFGIAALIVINILIYLKMKRTNK</sequence>
<dbReference type="Pfam" id="PF09586">
    <property type="entry name" value="YfhO"/>
    <property type="match status" value="1"/>
</dbReference>
<dbReference type="RefSeq" id="WP_125983552.1">
    <property type="nucleotide sequence ID" value="NZ_NGJS01000004.1"/>
</dbReference>
<organism evidence="2 3">
    <name type="scientific">Vagococcus vulneris</name>
    <dbReference type="NCBI Taxonomy" id="1977869"/>
    <lineage>
        <taxon>Bacteria</taxon>
        <taxon>Bacillati</taxon>
        <taxon>Bacillota</taxon>
        <taxon>Bacilli</taxon>
        <taxon>Lactobacillales</taxon>
        <taxon>Enterococcaceae</taxon>
        <taxon>Vagococcus</taxon>
    </lineage>
</organism>
<evidence type="ECO:0000256" key="1">
    <source>
        <dbReference type="SAM" id="Phobius"/>
    </source>
</evidence>
<dbReference type="PANTHER" id="PTHR38454">
    <property type="entry name" value="INTEGRAL MEMBRANE PROTEIN-RELATED"/>
    <property type="match status" value="1"/>
</dbReference>
<protein>
    <recommendedName>
        <fullName evidence="4">YfhO family protein</fullName>
    </recommendedName>
</protein>
<name>A0A430A031_9ENTE</name>
<feature type="transmembrane region" description="Helical" evidence="1">
    <location>
        <begin position="301"/>
        <end position="318"/>
    </location>
</feature>
<keyword evidence="1" id="KW-0812">Transmembrane</keyword>
<comment type="caution">
    <text evidence="2">The sequence shown here is derived from an EMBL/GenBank/DDBJ whole genome shotgun (WGS) entry which is preliminary data.</text>
</comment>
<reference evidence="2 3" key="1">
    <citation type="submission" date="2017-05" db="EMBL/GenBank/DDBJ databases">
        <title>Vagococcus spp. assemblies.</title>
        <authorList>
            <person name="Gulvik C.A."/>
        </authorList>
    </citation>
    <scope>NUCLEOTIDE SEQUENCE [LARGE SCALE GENOMIC DNA]</scope>
    <source>
        <strain evidence="2 3">SS1995</strain>
    </source>
</reference>
<feature type="transmembrane region" description="Helical" evidence="1">
    <location>
        <begin position="135"/>
        <end position="155"/>
    </location>
</feature>
<feature type="transmembrane region" description="Helical" evidence="1">
    <location>
        <begin position="12"/>
        <end position="32"/>
    </location>
</feature>
<feature type="transmembrane region" description="Helical" evidence="1">
    <location>
        <begin position="325"/>
        <end position="344"/>
    </location>
</feature>
<feature type="transmembrane region" description="Helical" evidence="1">
    <location>
        <begin position="356"/>
        <end position="373"/>
    </location>
</feature>
<accession>A0A430A031</accession>
<keyword evidence="3" id="KW-1185">Reference proteome</keyword>